<dbReference type="Pfam" id="PF08450">
    <property type="entry name" value="SGL"/>
    <property type="match status" value="1"/>
</dbReference>
<accession>A0A1G9YFB0</accession>
<feature type="domain" description="SMP-30/Gluconolactonase/LRE-like region" evidence="3">
    <location>
        <begin position="44"/>
        <end position="286"/>
    </location>
</feature>
<sequence length="303" mass="34127">MKKGKRHFFTTFLFSTMILSISAQKTPLIADGAEITLVASDYKFTEGPAVDKEGNVFFTDQPNDRIIKWSVVDGSVSVFMEPSGRANGLYFDRQGNLVACADEKFQLWRIDPKKNVTVLVDGFEGKNLNGPNDLWIDLKGGTYFTDPFYKRDYWERTEKDIQNERVYYLTPDMDKIKIVANDFERPNGIVGSPDGKILYVSDIGAKKTYSYSISEDGYLTNKQLFADMGSDGMTLDNQGNVYLTGNGVTVFNSMGEQIQHIPIDQKWTANVTFGGKDQKTLFITAMNSLYTLQMNVHGVTHLN</sequence>
<name>A0A1G9YFB0_9FLAO</name>
<keyword evidence="5" id="KW-1185">Reference proteome</keyword>
<protein>
    <submittedName>
        <fullName evidence="4">Gluconolactonase</fullName>
    </submittedName>
</protein>
<dbReference type="AlphaFoldDB" id="A0A1G9YFB0"/>
<reference evidence="4 5" key="1">
    <citation type="submission" date="2016-10" db="EMBL/GenBank/DDBJ databases">
        <authorList>
            <person name="de Groot N.N."/>
        </authorList>
    </citation>
    <scope>NUCLEOTIDE SEQUENCE [LARGE SCALE GENOMIC DNA]</scope>
    <source>
        <strain evidence="4 5">DSM 19886</strain>
    </source>
</reference>
<dbReference type="InterPro" id="IPR011042">
    <property type="entry name" value="6-blade_b-propeller_TolB-like"/>
</dbReference>
<dbReference type="EMBL" id="FNGV01000022">
    <property type="protein sequence ID" value="SDN07141.1"/>
    <property type="molecule type" value="Genomic_DNA"/>
</dbReference>
<keyword evidence="1" id="KW-0378">Hydrolase</keyword>
<dbReference type="PANTHER" id="PTHR47572">
    <property type="entry name" value="LIPOPROTEIN-RELATED"/>
    <property type="match status" value="1"/>
</dbReference>
<organism evidence="4 5">
    <name type="scientific">Kriegella aquimaris</name>
    <dbReference type="NCBI Taxonomy" id="192904"/>
    <lineage>
        <taxon>Bacteria</taxon>
        <taxon>Pseudomonadati</taxon>
        <taxon>Bacteroidota</taxon>
        <taxon>Flavobacteriia</taxon>
        <taxon>Flavobacteriales</taxon>
        <taxon>Flavobacteriaceae</taxon>
        <taxon>Kriegella</taxon>
    </lineage>
</organism>
<feature type="signal peptide" evidence="2">
    <location>
        <begin position="1"/>
        <end position="25"/>
    </location>
</feature>
<evidence type="ECO:0000259" key="3">
    <source>
        <dbReference type="Pfam" id="PF08450"/>
    </source>
</evidence>
<feature type="chain" id="PRO_5011736180" evidence="2">
    <location>
        <begin position="26"/>
        <end position="303"/>
    </location>
</feature>
<dbReference type="PANTHER" id="PTHR47572:SF4">
    <property type="entry name" value="LACTONASE DRP35"/>
    <property type="match status" value="1"/>
</dbReference>
<evidence type="ECO:0000256" key="1">
    <source>
        <dbReference type="ARBA" id="ARBA00022801"/>
    </source>
</evidence>
<dbReference type="InterPro" id="IPR013658">
    <property type="entry name" value="SGL"/>
</dbReference>
<dbReference type="STRING" id="192904.SAMN04488514_12224"/>
<proteinExistence type="predicted"/>
<dbReference type="InterPro" id="IPR051262">
    <property type="entry name" value="SMP-30/CGR1_Lactonase"/>
</dbReference>
<dbReference type="Gene3D" id="2.120.10.30">
    <property type="entry name" value="TolB, C-terminal domain"/>
    <property type="match status" value="1"/>
</dbReference>
<dbReference type="GO" id="GO:0016787">
    <property type="term" value="F:hydrolase activity"/>
    <property type="evidence" value="ECO:0007669"/>
    <property type="project" value="UniProtKB-KW"/>
</dbReference>
<dbReference type="SUPFAM" id="SSF63829">
    <property type="entry name" value="Calcium-dependent phosphotriesterase"/>
    <property type="match status" value="1"/>
</dbReference>
<gene>
    <name evidence="4" type="ORF">SAMN04488514_12224</name>
</gene>
<dbReference type="RefSeq" id="WP_089895641.1">
    <property type="nucleotide sequence ID" value="NZ_FNGV01000022.1"/>
</dbReference>
<evidence type="ECO:0000256" key="2">
    <source>
        <dbReference type="SAM" id="SignalP"/>
    </source>
</evidence>
<keyword evidence="2" id="KW-0732">Signal</keyword>
<dbReference type="OrthoDB" id="241638at2"/>
<evidence type="ECO:0000313" key="5">
    <source>
        <dbReference type="Proteomes" id="UP000199440"/>
    </source>
</evidence>
<dbReference type="Proteomes" id="UP000199440">
    <property type="component" value="Unassembled WGS sequence"/>
</dbReference>
<evidence type="ECO:0000313" key="4">
    <source>
        <dbReference type="EMBL" id="SDN07141.1"/>
    </source>
</evidence>